<dbReference type="Proteomes" id="UP000218231">
    <property type="component" value="Unassembled WGS sequence"/>
</dbReference>
<evidence type="ECO:0000313" key="2">
    <source>
        <dbReference type="Proteomes" id="UP000218231"/>
    </source>
</evidence>
<proteinExistence type="predicted"/>
<gene>
    <name evidence="1" type="ORF">WR25_06540</name>
</gene>
<name>A0A2A2LVW8_9BILA</name>
<dbReference type="EMBL" id="LIAE01006377">
    <property type="protein sequence ID" value="PAV90386.1"/>
    <property type="molecule type" value="Genomic_DNA"/>
</dbReference>
<accession>A0A2A2LVW8</accession>
<organism evidence="1 2">
    <name type="scientific">Diploscapter pachys</name>
    <dbReference type="NCBI Taxonomy" id="2018661"/>
    <lineage>
        <taxon>Eukaryota</taxon>
        <taxon>Metazoa</taxon>
        <taxon>Ecdysozoa</taxon>
        <taxon>Nematoda</taxon>
        <taxon>Chromadorea</taxon>
        <taxon>Rhabditida</taxon>
        <taxon>Rhabditina</taxon>
        <taxon>Rhabditomorpha</taxon>
        <taxon>Rhabditoidea</taxon>
        <taxon>Rhabditidae</taxon>
        <taxon>Diploscapter</taxon>
    </lineage>
</organism>
<comment type="caution">
    <text evidence="1">The sequence shown here is derived from an EMBL/GenBank/DDBJ whole genome shotgun (WGS) entry which is preliminary data.</text>
</comment>
<dbReference type="AlphaFoldDB" id="A0A2A2LVW8"/>
<keyword evidence="2" id="KW-1185">Reference proteome</keyword>
<sequence>MSLLIFSANSALIVQFSGGRSVDQCFLVIGLSFGTSQPVSVRVALQSKSQSQDSNQNKVRELSSIIILMLGNRFCVLTMKQYSPKSPTDALDSSELDPCIAAENRLKKNVLSTK</sequence>
<protein>
    <submittedName>
        <fullName evidence="1">Uncharacterized protein</fullName>
    </submittedName>
</protein>
<evidence type="ECO:0000313" key="1">
    <source>
        <dbReference type="EMBL" id="PAV90386.1"/>
    </source>
</evidence>
<reference evidence="1 2" key="1">
    <citation type="journal article" date="2017" name="Curr. Biol.">
        <title>Genome architecture and evolution of a unichromosomal asexual nematode.</title>
        <authorList>
            <person name="Fradin H."/>
            <person name="Zegar C."/>
            <person name="Gutwein M."/>
            <person name="Lucas J."/>
            <person name="Kovtun M."/>
            <person name="Corcoran D."/>
            <person name="Baugh L.R."/>
            <person name="Kiontke K."/>
            <person name="Gunsalus K."/>
            <person name="Fitch D.H."/>
            <person name="Piano F."/>
        </authorList>
    </citation>
    <scope>NUCLEOTIDE SEQUENCE [LARGE SCALE GENOMIC DNA]</scope>
    <source>
        <strain evidence="1">PF1309</strain>
    </source>
</reference>